<evidence type="ECO:0008006" key="4">
    <source>
        <dbReference type="Google" id="ProtNLM"/>
    </source>
</evidence>
<accession>A0ABM7RAI0</accession>
<organism evidence="2 3">
    <name type="scientific">Haloferula helveola</name>
    <dbReference type="NCBI Taxonomy" id="490095"/>
    <lineage>
        <taxon>Bacteria</taxon>
        <taxon>Pseudomonadati</taxon>
        <taxon>Verrucomicrobiota</taxon>
        <taxon>Verrucomicrobiia</taxon>
        <taxon>Verrucomicrobiales</taxon>
        <taxon>Verrucomicrobiaceae</taxon>
        <taxon>Haloferula</taxon>
    </lineage>
</organism>
<evidence type="ECO:0000313" key="3">
    <source>
        <dbReference type="Proteomes" id="UP001374893"/>
    </source>
</evidence>
<protein>
    <recommendedName>
        <fullName evidence="4">AsmA-like C-terminal domain-containing protein</fullName>
    </recommendedName>
</protein>
<feature type="compositionally biased region" description="Basic and acidic residues" evidence="1">
    <location>
        <begin position="503"/>
        <end position="512"/>
    </location>
</feature>
<name>A0ABM7RAI0_9BACT</name>
<evidence type="ECO:0000256" key="1">
    <source>
        <dbReference type="SAM" id="MobiDB-lite"/>
    </source>
</evidence>
<proteinExistence type="predicted"/>
<feature type="region of interest" description="Disordered" evidence="1">
    <location>
        <begin position="503"/>
        <end position="524"/>
    </location>
</feature>
<evidence type="ECO:0000313" key="2">
    <source>
        <dbReference type="EMBL" id="BCX46354.1"/>
    </source>
</evidence>
<reference evidence="2 3" key="1">
    <citation type="submission" date="2021-06" db="EMBL/GenBank/DDBJ databases">
        <title>Complete genome of Haloferula helveola possessing various polysaccharide degrading enzymes.</title>
        <authorList>
            <person name="Takami H."/>
            <person name="Huang C."/>
            <person name="Hamasaki K."/>
        </authorList>
    </citation>
    <scope>NUCLEOTIDE SEQUENCE [LARGE SCALE GENOMIC DNA]</scope>
    <source>
        <strain evidence="2 3">CN-1</strain>
    </source>
</reference>
<gene>
    <name evidence="2" type="ORF">HAHE_02620</name>
</gene>
<sequence>MRAVIVLLVLAVVAMGGGYLWLRSWLHSEDFRTMLSAEVGKALGAEAEFGTFRWEGTTVDTKSFDASGGAVVGEVDARGLSMNIGLDRVGERVLELQTARINEIKVRLDLRDKPDAGRQEPVPPPVTPSAPKEPKWYDRWVPNEFELTGLDVGRSSVELILGDGPIEFSGTAWSVEPGRSSGSYEAIGSGGEIRFPWEFVPELRLNEARLRYQDSTVFLTESDFRVYERGYATLVGEASVGGSGGYAFTGTLTDVMADEVVTEDWRQRIEGKVESDFSVVGKENGPSVSGRVRLLDGVLTGLPVLDSLGAYGGNPRFRRLALSEASADFHWEDGSLLLTDIKIGSEGLMRVEGLLRVEKDDRIDGRFRVGLTPGTLARIPGAETKVFLPGERGLLWAPLHVTGTLDDPEEDLTDRLIAAAGLRMFEVLPETGERVLKYTERVMSEDVADRIAGTGGVIEQGTDLIDRGRGLLDGEGDVLDEAEDVIRRGTDVVGEVGGLLDVIRGKDKEKPAPRTPPESPREPE</sequence>
<dbReference type="EMBL" id="AP024702">
    <property type="protein sequence ID" value="BCX46354.1"/>
    <property type="molecule type" value="Genomic_DNA"/>
</dbReference>
<feature type="region of interest" description="Disordered" evidence="1">
    <location>
        <begin position="112"/>
        <end position="134"/>
    </location>
</feature>
<dbReference type="Proteomes" id="UP001374893">
    <property type="component" value="Chromosome"/>
</dbReference>
<keyword evidence="3" id="KW-1185">Reference proteome</keyword>